<evidence type="ECO:0000313" key="2">
    <source>
        <dbReference type="EMBL" id="KAJ7616673.1"/>
    </source>
</evidence>
<protein>
    <recommendedName>
        <fullName evidence="1">Mitochondrial splicing suppressor 51-like C-terminal domain-containing protein</fullName>
    </recommendedName>
</protein>
<organism evidence="2 3">
    <name type="scientific">Roridomyces roridus</name>
    <dbReference type="NCBI Taxonomy" id="1738132"/>
    <lineage>
        <taxon>Eukaryota</taxon>
        <taxon>Fungi</taxon>
        <taxon>Dikarya</taxon>
        <taxon>Basidiomycota</taxon>
        <taxon>Agaricomycotina</taxon>
        <taxon>Agaricomycetes</taxon>
        <taxon>Agaricomycetidae</taxon>
        <taxon>Agaricales</taxon>
        <taxon>Marasmiineae</taxon>
        <taxon>Mycenaceae</taxon>
        <taxon>Roridomyces</taxon>
    </lineage>
</organism>
<name>A0AAD7BC69_9AGAR</name>
<keyword evidence="3" id="KW-1185">Reference proteome</keyword>
<dbReference type="Proteomes" id="UP001221142">
    <property type="component" value="Unassembled WGS sequence"/>
</dbReference>
<evidence type="ECO:0000259" key="1">
    <source>
        <dbReference type="Pfam" id="PF20179"/>
    </source>
</evidence>
<proteinExistence type="predicted"/>
<evidence type="ECO:0000313" key="3">
    <source>
        <dbReference type="Proteomes" id="UP001221142"/>
    </source>
</evidence>
<comment type="caution">
    <text evidence="2">The sequence shown here is derived from an EMBL/GenBank/DDBJ whole genome shotgun (WGS) entry which is preliminary data.</text>
</comment>
<dbReference type="AlphaFoldDB" id="A0AAD7BC69"/>
<dbReference type="EMBL" id="JARKIF010000022">
    <property type="protein sequence ID" value="KAJ7616673.1"/>
    <property type="molecule type" value="Genomic_DNA"/>
</dbReference>
<feature type="domain" description="Mitochondrial splicing suppressor 51-like C-terminal" evidence="1">
    <location>
        <begin position="42"/>
        <end position="142"/>
    </location>
</feature>
<sequence>MEQFPGTRRGAFISGILVQFGLLGVDRIRDLPELPARVWLLRSLTVHYIGAEDELTFLRISGELALLFPNTNLDIIMFGPSKPPDLLYSSIQAQHPVAPEPSAFFWTVTPKSTSLPSSLVIVALHAGLRADSSWHPVIDQAVTDFDERRYVSTLCPAQRISTVGWEIEPSANNACVKVIVPGRAEGSLFRFVHWNTLARLLSFQNIKAAHGCYFARSPETRYSVSECLWIWILGSSPLKSLPLK</sequence>
<dbReference type="InterPro" id="IPR046824">
    <property type="entry name" value="Mss51-like_C"/>
</dbReference>
<accession>A0AAD7BC69</accession>
<gene>
    <name evidence="2" type="ORF">FB45DRAFT_1008091</name>
</gene>
<dbReference type="Pfam" id="PF20179">
    <property type="entry name" value="MSS51_C"/>
    <property type="match status" value="1"/>
</dbReference>
<reference evidence="2" key="1">
    <citation type="submission" date="2023-03" db="EMBL/GenBank/DDBJ databases">
        <title>Massive genome expansion in bonnet fungi (Mycena s.s.) driven by repeated elements and novel gene families across ecological guilds.</title>
        <authorList>
            <consortium name="Lawrence Berkeley National Laboratory"/>
            <person name="Harder C.B."/>
            <person name="Miyauchi S."/>
            <person name="Viragh M."/>
            <person name="Kuo A."/>
            <person name="Thoen E."/>
            <person name="Andreopoulos B."/>
            <person name="Lu D."/>
            <person name="Skrede I."/>
            <person name="Drula E."/>
            <person name="Henrissat B."/>
            <person name="Morin E."/>
            <person name="Kohler A."/>
            <person name="Barry K."/>
            <person name="LaButti K."/>
            <person name="Morin E."/>
            <person name="Salamov A."/>
            <person name="Lipzen A."/>
            <person name="Mereny Z."/>
            <person name="Hegedus B."/>
            <person name="Baldrian P."/>
            <person name="Stursova M."/>
            <person name="Weitz H."/>
            <person name="Taylor A."/>
            <person name="Grigoriev I.V."/>
            <person name="Nagy L.G."/>
            <person name="Martin F."/>
            <person name="Kauserud H."/>
        </authorList>
    </citation>
    <scope>NUCLEOTIDE SEQUENCE</scope>
    <source>
        <strain evidence="2">9284</strain>
    </source>
</reference>